<dbReference type="GO" id="GO:0102559">
    <property type="term" value="F:peptide chain release factor N(5)-glutamine methyltransferase activity"/>
    <property type="evidence" value="ECO:0007669"/>
    <property type="project" value="UniProtKB-EC"/>
</dbReference>
<keyword evidence="2 8" id="KW-0489">Methyltransferase</keyword>
<evidence type="ECO:0000259" key="7">
    <source>
        <dbReference type="Pfam" id="PF05175"/>
    </source>
</evidence>
<evidence type="ECO:0000256" key="4">
    <source>
        <dbReference type="ARBA" id="ARBA00022691"/>
    </source>
</evidence>
<keyword evidence="9" id="KW-1185">Reference proteome</keyword>
<evidence type="ECO:0000313" key="8">
    <source>
        <dbReference type="EMBL" id="RVU15960.1"/>
    </source>
</evidence>
<dbReference type="InterPro" id="IPR002052">
    <property type="entry name" value="DNA_methylase_N6_adenine_CS"/>
</dbReference>
<evidence type="ECO:0000256" key="2">
    <source>
        <dbReference type="ARBA" id="ARBA00022603"/>
    </source>
</evidence>
<dbReference type="EC" id="2.1.1.297" evidence="1"/>
<dbReference type="Gene3D" id="3.40.50.150">
    <property type="entry name" value="Vaccinia Virus protein VP39"/>
    <property type="match status" value="1"/>
</dbReference>
<comment type="catalytic activity">
    <reaction evidence="5">
        <text>L-glutaminyl-[peptide chain release factor] + S-adenosyl-L-methionine = N(5)-methyl-L-glutaminyl-[peptide chain release factor] + S-adenosyl-L-homocysteine + H(+)</text>
        <dbReference type="Rhea" id="RHEA:42896"/>
        <dbReference type="Rhea" id="RHEA-COMP:10271"/>
        <dbReference type="Rhea" id="RHEA-COMP:10272"/>
        <dbReference type="ChEBI" id="CHEBI:15378"/>
        <dbReference type="ChEBI" id="CHEBI:30011"/>
        <dbReference type="ChEBI" id="CHEBI:57856"/>
        <dbReference type="ChEBI" id="CHEBI:59789"/>
        <dbReference type="ChEBI" id="CHEBI:61891"/>
        <dbReference type="EC" id="2.1.1.297"/>
    </reaction>
</comment>
<dbReference type="InterPro" id="IPR007848">
    <property type="entry name" value="Small_mtfrase_dom"/>
</dbReference>
<organism evidence="8 9">
    <name type="scientific">Methylobacterium oryzihabitans</name>
    <dbReference type="NCBI Taxonomy" id="2499852"/>
    <lineage>
        <taxon>Bacteria</taxon>
        <taxon>Pseudomonadati</taxon>
        <taxon>Pseudomonadota</taxon>
        <taxon>Alphaproteobacteria</taxon>
        <taxon>Hyphomicrobiales</taxon>
        <taxon>Methylobacteriaceae</taxon>
        <taxon>Methylobacterium</taxon>
    </lineage>
</organism>
<dbReference type="InterPro" id="IPR050320">
    <property type="entry name" value="N5-glutamine_MTase"/>
</dbReference>
<dbReference type="NCBIfam" id="TIGR00536">
    <property type="entry name" value="hemK_fam"/>
    <property type="match status" value="1"/>
</dbReference>
<reference evidence="8 9" key="1">
    <citation type="submission" date="2019-01" db="EMBL/GenBank/DDBJ databases">
        <authorList>
            <person name="Chen W.-M."/>
        </authorList>
    </citation>
    <scope>NUCLEOTIDE SEQUENCE [LARGE SCALE GENOMIC DNA]</scope>
    <source>
        <strain evidence="8 9">TER-1</strain>
    </source>
</reference>
<evidence type="ECO:0000313" key="9">
    <source>
        <dbReference type="Proteomes" id="UP000286997"/>
    </source>
</evidence>
<gene>
    <name evidence="8" type="ORF">EOE48_18010</name>
</gene>
<feature type="domain" description="Methyltransferase small" evidence="7">
    <location>
        <begin position="57"/>
        <end position="141"/>
    </location>
</feature>
<keyword evidence="3 8" id="KW-0808">Transferase</keyword>
<comment type="caution">
    <text evidence="8">The sequence shown here is derived from an EMBL/GenBank/DDBJ whole genome shotgun (WGS) entry which is preliminary data.</text>
</comment>
<dbReference type="OrthoDB" id="9800643at2"/>
<dbReference type="EMBL" id="SACP01000018">
    <property type="protein sequence ID" value="RVU15960.1"/>
    <property type="molecule type" value="Genomic_DNA"/>
</dbReference>
<dbReference type="PROSITE" id="PS00092">
    <property type="entry name" value="N6_MTASE"/>
    <property type="match status" value="1"/>
</dbReference>
<proteinExistence type="predicted"/>
<dbReference type="InterPro" id="IPR004556">
    <property type="entry name" value="HemK-like"/>
</dbReference>
<name>A0A437P167_9HYPH</name>
<dbReference type="Proteomes" id="UP000286997">
    <property type="component" value="Unassembled WGS sequence"/>
</dbReference>
<dbReference type="GO" id="GO:0003676">
    <property type="term" value="F:nucleic acid binding"/>
    <property type="evidence" value="ECO:0007669"/>
    <property type="project" value="InterPro"/>
</dbReference>
<feature type="region of interest" description="Disordered" evidence="6">
    <location>
        <begin position="224"/>
        <end position="244"/>
    </location>
</feature>
<evidence type="ECO:0000256" key="3">
    <source>
        <dbReference type="ARBA" id="ARBA00022679"/>
    </source>
</evidence>
<evidence type="ECO:0000256" key="6">
    <source>
        <dbReference type="SAM" id="MobiDB-lite"/>
    </source>
</evidence>
<dbReference type="InterPro" id="IPR029063">
    <property type="entry name" value="SAM-dependent_MTases_sf"/>
</dbReference>
<evidence type="ECO:0000256" key="5">
    <source>
        <dbReference type="ARBA" id="ARBA00048391"/>
    </source>
</evidence>
<dbReference type="GO" id="GO:0032259">
    <property type="term" value="P:methylation"/>
    <property type="evidence" value="ECO:0007669"/>
    <property type="project" value="UniProtKB-KW"/>
</dbReference>
<dbReference type="Pfam" id="PF05175">
    <property type="entry name" value="MTS"/>
    <property type="match status" value="1"/>
</dbReference>
<dbReference type="PANTHER" id="PTHR18895">
    <property type="entry name" value="HEMK METHYLTRANSFERASE"/>
    <property type="match status" value="1"/>
</dbReference>
<feature type="compositionally biased region" description="Basic and acidic residues" evidence="6">
    <location>
        <begin position="235"/>
        <end position="244"/>
    </location>
</feature>
<dbReference type="CDD" id="cd02440">
    <property type="entry name" value="AdoMet_MTases"/>
    <property type="match status" value="1"/>
</dbReference>
<accession>A0A437P167</accession>
<sequence length="244" mass="26281">MMPTSAPVTGPALARRLSTRFMGVEVEVPHGVLVPREETELLGYATFAVLRDRPRPASVVDLCCGAGNLACAIAVAFPEARVVACDLTDEAVAAAAANVARLGLHERVAVRQGDLFAPLDASLAGQVDLVVCNPPYISTARLAAEKAHLLDTEPREAFDGGPYGLSLHQRIVAEAPAFLKPDGWLAMEFGEGQSRQVEILFRRARAYAAPEFLHDERGVPRAVRARRQSQVEVAPARRRDAEPS</sequence>
<protein>
    <recommendedName>
        <fullName evidence="1">peptide chain release factor N(5)-glutamine methyltransferase</fullName>
        <ecNumber evidence="1">2.1.1.297</ecNumber>
    </recommendedName>
</protein>
<dbReference type="SUPFAM" id="SSF53335">
    <property type="entry name" value="S-adenosyl-L-methionine-dependent methyltransferases"/>
    <property type="match status" value="1"/>
</dbReference>
<dbReference type="PANTHER" id="PTHR18895:SF74">
    <property type="entry name" value="MTRF1L RELEASE FACTOR GLUTAMINE METHYLTRANSFERASE"/>
    <property type="match status" value="1"/>
</dbReference>
<evidence type="ECO:0000256" key="1">
    <source>
        <dbReference type="ARBA" id="ARBA00012771"/>
    </source>
</evidence>
<keyword evidence="4" id="KW-0949">S-adenosyl-L-methionine</keyword>
<dbReference type="AlphaFoldDB" id="A0A437P167"/>